<dbReference type="AlphaFoldDB" id="A0A0F9L6G5"/>
<organism evidence="1">
    <name type="scientific">marine sediment metagenome</name>
    <dbReference type="NCBI Taxonomy" id="412755"/>
    <lineage>
        <taxon>unclassified sequences</taxon>
        <taxon>metagenomes</taxon>
        <taxon>ecological metagenomes</taxon>
    </lineage>
</organism>
<sequence length="59" mass="6362">MLWIAGTIFDGFIDGSAACLSIIKGVKSRFFIVIDTTSRILITCGIAQQVVSGKLRSNK</sequence>
<protein>
    <submittedName>
        <fullName evidence="1">Uncharacterized protein</fullName>
    </submittedName>
</protein>
<evidence type="ECO:0000313" key="1">
    <source>
        <dbReference type="EMBL" id="KKM90344.1"/>
    </source>
</evidence>
<dbReference type="EMBL" id="LAZR01006682">
    <property type="protein sequence ID" value="KKM90344.1"/>
    <property type="molecule type" value="Genomic_DNA"/>
</dbReference>
<proteinExistence type="predicted"/>
<accession>A0A0F9L6G5</accession>
<reference evidence="1" key="1">
    <citation type="journal article" date="2015" name="Nature">
        <title>Complex archaea that bridge the gap between prokaryotes and eukaryotes.</title>
        <authorList>
            <person name="Spang A."/>
            <person name="Saw J.H."/>
            <person name="Jorgensen S.L."/>
            <person name="Zaremba-Niedzwiedzka K."/>
            <person name="Martijn J."/>
            <person name="Lind A.E."/>
            <person name="van Eijk R."/>
            <person name="Schleper C."/>
            <person name="Guy L."/>
            <person name="Ettema T.J."/>
        </authorList>
    </citation>
    <scope>NUCLEOTIDE SEQUENCE</scope>
</reference>
<name>A0A0F9L6G5_9ZZZZ</name>
<comment type="caution">
    <text evidence="1">The sequence shown here is derived from an EMBL/GenBank/DDBJ whole genome shotgun (WGS) entry which is preliminary data.</text>
</comment>
<gene>
    <name evidence="1" type="ORF">LCGC14_1239560</name>
</gene>